<dbReference type="GO" id="GO:0003676">
    <property type="term" value="F:nucleic acid binding"/>
    <property type="evidence" value="ECO:0007669"/>
    <property type="project" value="InterPro"/>
</dbReference>
<dbReference type="AlphaFoldDB" id="A0A9D3M5W5"/>
<evidence type="ECO:0000256" key="4">
    <source>
        <dbReference type="ARBA" id="ARBA00022771"/>
    </source>
</evidence>
<evidence type="ECO:0000313" key="10">
    <source>
        <dbReference type="Proteomes" id="UP001044222"/>
    </source>
</evidence>
<keyword evidence="2" id="KW-0479">Metal-binding</keyword>
<evidence type="ECO:0000256" key="5">
    <source>
        <dbReference type="ARBA" id="ARBA00022833"/>
    </source>
</evidence>
<dbReference type="EMBL" id="JAFIRN010000009">
    <property type="protein sequence ID" value="KAG5843064.1"/>
    <property type="molecule type" value="Genomic_DNA"/>
</dbReference>
<dbReference type="Gene3D" id="3.30.160.60">
    <property type="entry name" value="Classic Zinc Finger"/>
    <property type="match status" value="3"/>
</dbReference>
<proteinExistence type="predicted"/>
<keyword evidence="5" id="KW-0862">Zinc</keyword>
<keyword evidence="4" id="KW-0863">Zinc-finger</keyword>
<keyword evidence="6" id="KW-0539">Nucleus</keyword>
<evidence type="ECO:0000256" key="3">
    <source>
        <dbReference type="ARBA" id="ARBA00022737"/>
    </source>
</evidence>
<dbReference type="SUPFAM" id="SSF57667">
    <property type="entry name" value="beta-beta-alpha zinc fingers"/>
    <property type="match status" value="3"/>
</dbReference>
<dbReference type="PANTHER" id="PTHR23067:SF12">
    <property type="entry name" value="ZINC FINGER PROTEIN 385D"/>
    <property type="match status" value="1"/>
</dbReference>
<dbReference type="InterPro" id="IPR036236">
    <property type="entry name" value="Znf_C2H2_sf"/>
</dbReference>
<gene>
    <name evidence="9" type="ORF">ANANG_G00184520</name>
</gene>
<dbReference type="GO" id="GO:0008270">
    <property type="term" value="F:zinc ion binding"/>
    <property type="evidence" value="ECO:0007669"/>
    <property type="project" value="UniProtKB-KW"/>
</dbReference>
<feature type="domain" description="C2H2-type" evidence="8">
    <location>
        <begin position="30"/>
        <end position="52"/>
    </location>
</feature>
<dbReference type="SMART" id="SM00355">
    <property type="entry name" value="ZnF_C2H2"/>
    <property type="match status" value="3"/>
</dbReference>
<dbReference type="Pfam" id="PF12874">
    <property type="entry name" value="zf-met"/>
    <property type="match status" value="3"/>
</dbReference>
<dbReference type="InterPro" id="IPR003604">
    <property type="entry name" value="Matrin/U1-like-C_Znf_C2H2"/>
</dbReference>
<feature type="region of interest" description="Disordered" evidence="7">
    <location>
        <begin position="65"/>
        <end position="148"/>
    </location>
</feature>
<feature type="domain" description="C2H2-type" evidence="8">
    <location>
        <begin position="223"/>
        <end position="245"/>
    </location>
</feature>
<feature type="compositionally biased region" description="Basic and acidic residues" evidence="7">
    <location>
        <begin position="65"/>
        <end position="82"/>
    </location>
</feature>
<keyword evidence="10" id="KW-1185">Reference proteome</keyword>
<dbReference type="PANTHER" id="PTHR23067">
    <property type="entry name" value="DOUBLE-STRANDED RNA-BINDING ZINC FINGER PROTEIN"/>
    <property type="match status" value="1"/>
</dbReference>
<name>A0A9D3M5W5_ANGAN</name>
<evidence type="ECO:0000259" key="8">
    <source>
        <dbReference type="PROSITE" id="PS00028"/>
    </source>
</evidence>
<protein>
    <recommendedName>
        <fullName evidence="8">C2H2-type domain-containing protein</fullName>
    </recommendedName>
</protein>
<dbReference type="FunFam" id="3.30.160.60:FF:000276">
    <property type="entry name" value="zinc finger protein 385A isoform X3"/>
    <property type="match status" value="1"/>
</dbReference>
<organism evidence="9 10">
    <name type="scientific">Anguilla anguilla</name>
    <name type="common">European freshwater eel</name>
    <name type="synonym">Muraena anguilla</name>
    <dbReference type="NCBI Taxonomy" id="7936"/>
    <lineage>
        <taxon>Eukaryota</taxon>
        <taxon>Metazoa</taxon>
        <taxon>Chordata</taxon>
        <taxon>Craniata</taxon>
        <taxon>Vertebrata</taxon>
        <taxon>Euteleostomi</taxon>
        <taxon>Actinopterygii</taxon>
        <taxon>Neopterygii</taxon>
        <taxon>Teleostei</taxon>
        <taxon>Anguilliformes</taxon>
        <taxon>Anguillidae</taxon>
        <taxon>Anguilla</taxon>
    </lineage>
</organism>
<evidence type="ECO:0000256" key="6">
    <source>
        <dbReference type="ARBA" id="ARBA00023242"/>
    </source>
</evidence>
<accession>A0A9D3M5W5</accession>
<dbReference type="PROSITE" id="PS00028">
    <property type="entry name" value="ZINC_FINGER_C2H2_1"/>
    <property type="match status" value="2"/>
</dbReference>
<evidence type="ECO:0000256" key="2">
    <source>
        <dbReference type="ARBA" id="ARBA00022723"/>
    </source>
</evidence>
<dbReference type="InterPro" id="IPR051845">
    <property type="entry name" value="Znf385"/>
</dbReference>
<feature type="region of interest" description="Disordered" evidence="7">
    <location>
        <begin position="236"/>
        <end position="266"/>
    </location>
</feature>
<dbReference type="InterPro" id="IPR013087">
    <property type="entry name" value="Znf_C2H2_type"/>
</dbReference>
<dbReference type="FunFam" id="3.30.160.60:FF:000293">
    <property type="entry name" value="zinc finger protein 385B isoform X3"/>
    <property type="match status" value="1"/>
</dbReference>
<dbReference type="Proteomes" id="UP001044222">
    <property type="component" value="Chromosome 9"/>
</dbReference>
<dbReference type="GO" id="GO:0005634">
    <property type="term" value="C:nucleus"/>
    <property type="evidence" value="ECO:0007669"/>
    <property type="project" value="UniProtKB-SubCell"/>
</dbReference>
<dbReference type="SMART" id="SM00451">
    <property type="entry name" value="ZnF_U1"/>
    <property type="match status" value="3"/>
</dbReference>
<keyword evidence="3" id="KW-0677">Repeat</keyword>
<sequence length="357" mass="37572">MCMDPVQKAIMGQTLGLLPAPAKSKHLVSCTLCQLNFNSENQALAHFKGTRHTRKLRVLEAPDARRKAADAVAKETARKDPPESISPNGLLPSTHATDCEAGAVSPPSTGAELSDGSGSAQVETAPDPTPVANPSAPGVTEAEVGEETEEEKAKRLLYCSLCKVAVNSASQLEAHNSGTKHKTMLEARSGAGAIKSFPRQGVKGRLASPTTSATGLQNKTFFCEICDVHVNSETQLKQHISSRRHKDRAAGKPRSPNIAPTARRPGPPALCLSVRSRCRYHGNLRAALSMSLPVTMVCLAKPLPAGLIPGHVTAAGVPPISISSAPLAAALFQTQNLLRPAPGPLRTAHSPVLFSPY</sequence>
<reference evidence="9" key="1">
    <citation type="submission" date="2021-01" db="EMBL/GenBank/DDBJ databases">
        <title>A chromosome-scale assembly of European eel, Anguilla anguilla.</title>
        <authorList>
            <person name="Henkel C."/>
            <person name="Jong-Raadsen S.A."/>
            <person name="Dufour S."/>
            <person name="Weltzien F.-A."/>
            <person name="Palstra A.P."/>
            <person name="Pelster B."/>
            <person name="Spaink H.P."/>
            <person name="Van Den Thillart G.E."/>
            <person name="Jansen H."/>
            <person name="Zahm M."/>
            <person name="Klopp C."/>
            <person name="Cedric C."/>
            <person name="Louis A."/>
            <person name="Berthelot C."/>
            <person name="Parey E."/>
            <person name="Roest Crollius H."/>
            <person name="Montfort J."/>
            <person name="Robinson-Rechavi M."/>
            <person name="Bucao C."/>
            <person name="Bouchez O."/>
            <person name="Gislard M."/>
            <person name="Lluch J."/>
            <person name="Milhes M."/>
            <person name="Lampietro C."/>
            <person name="Lopez Roques C."/>
            <person name="Donnadieu C."/>
            <person name="Braasch I."/>
            <person name="Desvignes T."/>
            <person name="Postlethwait J."/>
            <person name="Bobe J."/>
            <person name="Guiguen Y."/>
            <person name="Dirks R."/>
        </authorList>
    </citation>
    <scope>NUCLEOTIDE SEQUENCE</scope>
    <source>
        <strain evidence="9">Tag_6206</strain>
        <tissue evidence="9">Liver</tissue>
    </source>
</reference>
<evidence type="ECO:0000313" key="9">
    <source>
        <dbReference type="EMBL" id="KAG5843064.1"/>
    </source>
</evidence>
<comment type="caution">
    <text evidence="9">The sequence shown here is derived from an EMBL/GenBank/DDBJ whole genome shotgun (WGS) entry which is preliminary data.</text>
</comment>
<evidence type="ECO:0000256" key="1">
    <source>
        <dbReference type="ARBA" id="ARBA00004123"/>
    </source>
</evidence>
<evidence type="ECO:0000256" key="7">
    <source>
        <dbReference type="SAM" id="MobiDB-lite"/>
    </source>
</evidence>
<comment type="subcellular location">
    <subcellularLocation>
        <location evidence="1">Nucleus</location>
    </subcellularLocation>
</comment>